<comment type="subcellular location">
    <subcellularLocation>
        <location evidence="1">Nucleus</location>
    </subcellularLocation>
</comment>
<evidence type="ECO:0000256" key="5">
    <source>
        <dbReference type="ARBA" id="ARBA00023015"/>
    </source>
</evidence>
<protein>
    <recommendedName>
        <fullName evidence="9">GATA-type domain-containing protein</fullName>
    </recommendedName>
</protein>
<dbReference type="EMBL" id="BTRK01000001">
    <property type="protein sequence ID" value="GMR31797.1"/>
    <property type="molecule type" value="Genomic_DNA"/>
</dbReference>
<keyword evidence="5" id="KW-0805">Transcription regulation</keyword>
<evidence type="ECO:0000313" key="10">
    <source>
        <dbReference type="EMBL" id="GMR31797.1"/>
    </source>
</evidence>
<keyword evidence="7" id="KW-0539">Nucleus</keyword>
<name>A0AAN4Z5P4_9BILA</name>
<dbReference type="GO" id="GO:0045165">
    <property type="term" value="P:cell fate commitment"/>
    <property type="evidence" value="ECO:0007669"/>
    <property type="project" value="TreeGrafter"/>
</dbReference>
<evidence type="ECO:0000313" key="11">
    <source>
        <dbReference type="Proteomes" id="UP001328107"/>
    </source>
</evidence>
<comment type="caution">
    <text evidence="10">The sequence shown here is derived from an EMBL/GenBank/DDBJ whole genome shotgun (WGS) entry which is preliminary data.</text>
</comment>
<dbReference type="Pfam" id="PF00320">
    <property type="entry name" value="GATA"/>
    <property type="match status" value="1"/>
</dbReference>
<dbReference type="CDD" id="cd00202">
    <property type="entry name" value="ZnF_GATA"/>
    <property type="match status" value="1"/>
</dbReference>
<reference evidence="11" key="1">
    <citation type="submission" date="2022-10" db="EMBL/GenBank/DDBJ databases">
        <title>Genome assembly of Pristionchus species.</title>
        <authorList>
            <person name="Yoshida K."/>
            <person name="Sommer R.J."/>
        </authorList>
    </citation>
    <scope>NUCLEOTIDE SEQUENCE [LARGE SCALE GENOMIC DNA]</scope>
    <source>
        <strain evidence="11">RS5460</strain>
    </source>
</reference>
<dbReference type="GO" id="GO:0000122">
    <property type="term" value="P:negative regulation of transcription by RNA polymerase II"/>
    <property type="evidence" value="ECO:0007669"/>
    <property type="project" value="TreeGrafter"/>
</dbReference>
<dbReference type="GO" id="GO:0000981">
    <property type="term" value="F:DNA-binding transcription factor activity, RNA polymerase II-specific"/>
    <property type="evidence" value="ECO:0007669"/>
    <property type="project" value="TreeGrafter"/>
</dbReference>
<dbReference type="GO" id="GO:0005634">
    <property type="term" value="C:nucleus"/>
    <property type="evidence" value="ECO:0007669"/>
    <property type="project" value="UniProtKB-SubCell"/>
</dbReference>
<accession>A0AAN4Z5P4</accession>
<keyword evidence="4" id="KW-0862">Zinc</keyword>
<dbReference type="InterPro" id="IPR039355">
    <property type="entry name" value="Transcription_factor_GATA"/>
</dbReference>
<dbReference type="AlphaFoldDB" id="A0AAN4Z5P4"/>
<dbReference type="GO" id="GO:0008270">
    <property type="term" value="F:zinc ion binding"/>
    <property type="evidence" value="ECO:0007669"/>
    <property type="project" value="UniProtKB-KW"/>
</dbReference>
<dbReference type="PANTHER" id="PTHR10071">
    <property type="entry name" value="TRANSCRIPTION FACTOR GATA FAMILY MEMBER"/>
    <property type="match status" value="1"/>
</dbReference>
<dbReference type="GO" id="GO:0045944">
    <property type="term" value="P:positive regulation of transcription by RNA polymerase II"/>
    <property type="evidence" value="ECO:0007669"/>
    <property type="project" value="TreeGrafter"/>
</dbReference>
<keyword evidence="3 8" id="KW-0863">Zinc-finger</keyword>
<evidence type="ECO:0000259" key="9">
    <source>
        <dbReference type="PROSITE" id="PS50114"/>
    </source>
</evidence>
<dbReference type="InterPro" id="IPR013088">
    <property type="entry name" value="Znf_NHR/GATA"/>
</dbReference>
<evidence type="ECO:0000256" key="8">
    <source>
        <dbReference type="PROSITE-ProRule" id="PRU00094"/>
    </source>
</evidence>
<evidence type="ECO:0000256" key="7">
    <source>
        <dbReference type="ARBA" id="ARBA00023242"/>
    </source>
</evidence>
<evidence type="ECO:0000256" key="3">
    <source>
        <dbReference type="ARBA" id="ARBA00022771"/>
    </source>
</evidence>
<feature type="domain" description="GATA-type" evidence="9">
    <location>
        <begin position="1"/>
        <end position="52"/>
    </location>
</feature>
<evidence type="ECO:0000256" key="1">
    <source>
        <dbReference type="ARBA" id="ARBA00004123"/>
    </source>
</evidence>
<evidence type="ECO:0000256" key="4">
    <source>
        <dbReference type="ARBA" id="ARBA00022833"/>
    </source>
</evidence>
<sequence>MKSCYNCNASESSVWRRTQNGELRCNACWLYFRDRGVERPKELWRDKIIKRKPLVRRKQATDVLNAPKCQTGFKRIDEAAAEIEIITLD</sequence>
<dbReference type="SMART" id="SM00401">
    <property type="entry name" value="ZnF_GATA"/>
    <property type="match status" value="1"/>
</dbReference>
<dbReference type="PROSITE" id="PS00344">
    <property type="entry name" value="GATA_ZN_FINGER_1"/>
    <property type="match status" value="1"/>
</dbReference>
<dbReference type="Proteomes" id="UP001328107">
    <property type="component" value="Unassembled WGS sequence"/>
</dbReference>
<proteinExistence type="predicted"/>
<dbReference type="PANTHER" id="PTHR10071:SF281">
    <property type="entry name" value="BOX A-BINDING FACTOR-RELATED"/>
    <property type="match status" value="1"/>
</dbReference>
<evidence type="ECO:0000256" key="6">
    <source>
        <dbReference type="ARBA" id="ARBA00023163"/>
    </source>
</evidence>
<dbReference type="InterPro" id="IPR000679">
    <property type="entry name" value="Znf_GATA"/>
</dbReference>
<evidence type="ECO:0000256" key="2">
    <source>
        <dbReference type="ARBA" id="ARBA00022723"/>
    </source>
</evidence>
<gene>
    <name evidence="10" type="ORF">PMAYCL1PPCAC_01992</name>
</gene>
<dbReference type="Gene3D" id="3.30.50.10">
    <property type="entry name" value="Erythroid Transcription Factor GATA-1, subunit A"/>
    <property type="match status" value="1"/>
</dbReference>
<organism evidence="10 11">
    <name type="scientific">Pristionchus mayeri</name>
    <dbReference type="NCBI Taxonomy" id="1317129"/>
    <lineage>
        <taxon>Eukaryota</taxon>
        <taxon>Metazoa</taxon>
        <taxon>Ecdysozoa</taxon>
        <taxon>Nematoda</taxon>
        <taxon>Chromadorea</taxon>
        <taxon>Rhabditida</taxon>
        <taxon>Rhabditina</taxon>
        <taxon>Diplogasteromorpha</taxon>
        <taxon>Diplogasteroidea</taxon>
        <taxon>Neodiplogasteridae</taxon>
        <taxon>Pristionchus</taxon>
    </lineage>
</organism>
<keyword evidence="11" id="KW-1185">Reference proteome</keyword>
<keyword evidence="2" id="KW-0479">Metal-binding</keyword>
<dbReference type="SUPFAM" id="SSF57716">
    <property type="entry name" value="Glucocorticoid receptor-like (DNA-binding domain)"/>
    <property type="match status" value="1"/>
</dbReference>
<keyword evidence="6" id="KW-0804">Transcription</keyword>
<dbReference type="GO" id="GO:0000978">
    <property type="term" value="F:RNA polymerase II cis-regulatory region sequence-specific DNA binding"/>
    <property type="evidence" value="ECO:0007669"/>
    <property type="project" value="TreeGrafter"/>
</dbReference>
<dbReference type="PROSITE" id="PS50114">
    <property type="entry name" value="GATA_ZN_FINGER_2"/>
    <property type="match status" value="1"/>
</dbReference>